<gene>
    <name evidence="2" type="ORF">SAMN05216217_102214</name>
</gene>
<dbReference type="InterPro" id="IPR022061">
    <property type="entry name" value="DUF3617"/>
</dbReference>
<organism evidence="2 3">
    <name type="scientific">Halopseudomonas yangmingensis</name>
    <dbReference type="NCBI Taxonomy" id="1720063"/>
    <lineage>
        <taxon>Bacteria</taxon>
        <taxon>Pseudomonadati</taxon>
        <taxon>Pseudomonadota</taxon>
        <taxon>Gammaproteobacteria</taxon>
        <taxon>Pseudomonadales</taxon>
        <taxon>Pseudomonadaceae</taxon>
        <taxon>Halopseudomonas</taxon>
    </lineage>
</organism>
<protein>
    <recommendedName>
        <fullName evidence="4">DUF3617 domain-containing protein</fullName>
    </recommendedName>
</protein>
<evidence type="ECO:0008006" key="4">
    <source>
        <dbReference type="Google" id="ProtNLM"/>
    </source>
</evidence>
<evidence type="ECO:0000313" key="3">
    <source>
        <dbReference type="Proteomes" id="UP000243629"/>
    </source>
</evidence>
<accession>A0A1I4PAJ7</accession>
<evidence type="ECO:0000313" key="2">
    <source>
        <dbReference type="EMBL" id="SFM24818.1"/>
    </source>
</evidence>
<reference evidence="3" key="1">
    <citation type="submission" date="2016-10" db="EMBL/GenBank/DDBJ databases">
        <authorList>
            <person name="Varghese N."/>
            <person name="Submissions S."/>
        </authorList>
    </citation>
    <scope>NUCLEOTIDE SEQUENCE [LARGE SCALE GENOMIC DNA]</scope>
    <source>
        <strain evidence="3">DSM 24213</strain>
    </source>
</reference>
<dbReference type="RefSeq" id="WP_093472703.1">
    <property type="nucleotide sequence ID" value="NZ_FOUI01000002.1"/>
</dbReference>
<dbReference type="EMBL" id="FOUI01000002">
    <property type="protein sequence ID" value="SFM24818.1"/>
    <property type="molecule type" value="Genomic_DNA"/>
</dbReference>
<dbReference type="Proteomes" id="UP000243629">
    <property type="component" value="Unassembled WGS sequence"/>
</dbReference>
<sequence length="200" mass="21470">MKTGISILITGLCLISTASHAQSLRPDPGVWRSESSVLINGTDVLAQMRQAQQAMLDSLPADQRATMQAMLGEMGDMNTNDYCITEQEAARGYDGWLEQAKKEMPNCDISTSGSSGNKLLFTGNCRDTGSEGFVGSINGEVEIISNKEVRSRLSGKGIVSLDETAGAAFAGGQTMDIETRDTSRWISGDCSQLPVDDYED</sequence>
<feature type="signal peptide" evidence="1">
    <location>
        <begin position="1"/>
        <end position="21"/>
    </location>
</feature>
<dbReference type="Pfam" id="PF12276">
    <property type="entry name" value="DUF3617"/>
    <property type="match status" value="1"/>
</dbReference>
<keyword evidence="1" id="KW-0732">Signal</keyword>
<proteinExistence type="predicted"/>
<evidence type="ECO:0000256" key="1">
    <source>
        <dbReference type="SAM" id="SignalP"/>
    </source>
</evidence>
<feature type="chain" id="PRO_5017359430" description="DUF3617 domain-containing protein" evidence="1">
    <location>
        <begin position="22"/>
        <end position="200"/>
    </location>
</feature>
<dbReference type="STRING" id="1720063.SAMN05216217_102214"/>
<name>A0A1I4PAJ7_9GAMM</name>
<keyword evidence="3" id="KW-1185">Reference proteome</keyword>
<dbReference type="OrthoDB" id="6873425at2"/>
<dbReference type="AlphaFoldDB" id="A0A1I4PAJ7"/>